<dbReference type="EMBL" id="MFVK01000032">
    <property type="protein sequence ID" value="OGI98616.1"/>
    <property type="molecule type" value="Genomic_DNA"/>
</dbReference>
<dbReference type="AlphaFoldDB" id="A0A1F6XWV9"/>
<reference evidence="1 2" key="1">
    <citation type="journal article" date="2016" name="Nat. Commun.">
        <title>Thousands of microbial genomes shed light on interconnected biogeochemical processes in an aquifer system.</title>
        <authorList>
            <person name="Anantharaman K."/>
            <person name="Brown C.T."/>
            <person name="Hug L.A."/>
            <person name="Sharon I."/>
            <person name="Castelle C.J."/>
            <person name="Probst A.J."/>
            <person name="Thomas B.C."/>
            <person name="Singh A."/>
            <person name="Wilkins M.J."/>
            <person name="Karaoz U."/>
            <person name="Brodie E.L."/>
            <person name="Williams K.H."/>
            <person name="Hubbard S.S."/>
            <person name="Banfield J.F."/>
        </authorList>
    </citation>
    <scope>NUCLEOTIDE SEQUENCE [LARGE SCALE GENOMIC DNA]</scope>
</reference>
<evidence type="ECO:0000313" key="1">
    <source>
        <dbReference type="EMBL" id="OGI98616.1"/>
    </source>
</evidence>
<name>A0A1F6XWV9_9BACT</name>
<protein>
    <submittedName>
        <fullName evidence="1">Uncharacterized protein</fullName>
    </submittedName>
</protein>
<gene>
    <name evidence="1" type="ORF">A3H53_01205</name>
</gene>
<evidence type="ECO:0000313" key="2">
    <source>
        <dbReference type="Proteomes" id="UP000176479"/>
    </source>
</evidence>
<proteinExistence type="predicted"/>
<dbReference type="Proteomes" id="UP000176479">
    <property type="component" value="Unassembled WGS sequence"/>
</dbReference>
<sequence>MSHYICTGGCKGESVNPGVCQTSTCLDYTQPLKECDCEDGKHYGSFEEEKDDNSFDDKV</sequence>
<comment type="caution">
    <text evidence="1">The sequence shown here is derived from an EMBL/GenBank/DDBJ whole genome shotgun (WGS) entry which is preliminary data.</text>
</comment>
<organism evidence="1 2">
    <name type="scientific">Candidatus Nomurabacteria bacterium RIFCSPLOWO2_02_FULL_40_10</name>
    <dbReference type="NCBI Taxonomy" id="1801786"/>
    <lineage>
        <taxon>Bacteria</taxon>
        <taxon>Candidatus Nomuraibacteriota</taxon>
    </lineage>
</organism>
<accession>A0A1F6XWV9</accession>